<evidence type="ECO:0000313" key="2">
    <source>
        <dbReference type="EMBL" id="KWS02655.1"/>
    </source>
</evidence>
<dbReference type="EMBL" id="JAJA02000001">
    <property type="protein sequence ID" value="KWS02655.1"/>
    <property type="molecule type" value="Genomic_DNA"/>
</dbReference>
<name>A0A108U4Z9_9GAMM</name>
<sequence>MNEYQHHVLTKGRYQIVALTDEASFDPNDIYAYAVMSSSGVKMRQELTLSDAQIWLDDWIVREMISSGGAGPDMMAPSRPAESSGLRAGRKRR</sequence>
<reference evidence="2 3" key="1">
    <citation type="journal article" date="2014" name="Genome Announc.">
        <title>Draft Genome Sequence of Lysobacter capsici AZ78, a Bacterium Antagonistic to Plant-Pathogenic Oomycetes.</title>
        <authorList>
            <person name="Puopolo G."/>
            <person name="Sonego P."/>
            <person name="Engelen K."/>
            <person name="Pertot I."/>
        </authorList>
    </citation>
    <scope>NUCLEOTIDE SEQUENCE [LARGE SCALE GENOMIC DNA]</scope>
    <source>
        <strain evidence="2 3">AZ78</strain>
    </source>
</reference>
<dbReference type="RefSeq" id="WP_036112948.1">
    <property type="nucleotide sequence ID" value="NZ_JAJA02000001.1"/>
</dbReference>
<protein>
    <submittedName>
        <fullName evidence="2">Uncharacterized protein</fullName>
    </submittedName>
</protein>
<accession>A0A108U4Z9</accession>
<dbReference type="AlphaFoldDB" id="A0A108U4Z9"/>
<dbReference type="OrthoDB" id="6044279at2"/>
<evidence type="ECO:0000313" key="3">
    <source>
        <dbReference type="Proteomes" id="UP000023435"/>
    </source>
</evidence>
<proteinExistence type="predicted"/>
<organism evidence="2 3">
    <name type="scientific">Lysobacter capsici AZ78</name>
    <dbReference type="NCBI Taxonomy" id="1444315"/>
    <lineage>
        <taxon>Bacteria</taxon>
        <taxon>Pseudomonadati</taxon>
        <taxon>Pseudomonadota</taxon>
        <taxon>Gammaproteobacteria</taxon>
        <taxon>Lysobacterales</taxon>
        <taxon>Lysobacteraceae</taxon>
        <taxon>Lysobacter</taxon>
    </lineage>
</organism>
<dbReference type="Proteomes" id="UP000023435">
    <property type="component" value="Unassembled WGS sequence"/>
</dbReference>
<gene>
    <name evidence="2" type="ORF">AZ78_0199</name>
</gene>
<comment type="caution">
    <text evidence="2">The sequence shown here is derived from an EMBL/GenBank/DDBJ whole genome shotgun (WGS) entry which is preliminary data.</text>
</comment>
<keyword evidence="3" id="KW-1185">Reference proteome</keyword>
<evidence type="ECO:0000256" key="1">
    <source>
        <dbReference type="SAM" id="MobiDB-lite"/>
    </source>
</evidence>
<feature type="region of interest" description="Disordered" evidence="1">
    <location>
        <begin position="68"/>
        <end position="93"/>
    </location>
</feature>